<evidence type="ECO:0000256" key="3">
    <source>
        <dbReference type="ARBA" id="ARBA00023163"/>
    </source>
</evidence>
<accession>A0AA39CCU4</accession>
<dbReference type="AlphaFoldDB" id="A0AA39CCU4"/>
<evidence type="ECO:0000259" key="6">
    <source>
        <dbReference type="PROSITE" id="PS50048"/>
    </source>
</evidence>
<name>A0AA39CCU4_9EURO</name>
<dbReference type="PROSITE" id="PS50048">
    <property type="entry name" value="ZN2_CY6_FUNGAL_2"/>
    <property type="match status" value="1"/>
</dbReference>
<evidence type="ECO:0000256" key="2">
    <source>
        <dbReference type="ARBA" id="ARBA00023125"/>
    </source>
</evidence>
<keyword evidence="8" id="KW-1185">Reference proteome</keyword>
<protein>
    <recommendedName>
        <fullName evidence="6">Zn(2)-C6 fungal-type domain-containing protein</fullName>
    </recommendedName>
</protein>
<keyword evidence="1" id="KW-0805">Transcription regulation</keyword>
<gene>
    <name evidence="7" type="ORF">H2200_011775</name>
</gene>
<reference evidence="7" key="1">
    <citation type="submission" date="2022-10" db="EMBL/GenBank/DDBJ databases">
        <title>Culturing micro-colonial fungi from biological soil crusts in the Mojave desert and describing Neophaeococcomyces mojavensis, and introducing the new genera and species Taxawa tesnikishii.</title>
        <authorList>
            <person name="Kurbessoian T."/>
            <person name="Stajich J.E."/>
        </authorList>
    </citation>
    <scope>NUCLEOTIDE SEQUENCE</scope>
    <source>
        <strain evidence="7">TK_41</strain>
    </source>
</reference>
<organism evidence="7 8">
    <name type="scientific">Cladophialophora chaetospira</name>
    <dbReference type="NCBI Taxonomy" id="386627"/>
    <lineage>
        <taxon>Eukaryota</taxon>
        <taxon>Fungi</taxon>
        <taxon>Dikarya</taxon>
        <taxon>Ascomycota</taxon>
        <taxon>Pezizomycotina</taxon>
        <taxon>Eurotiomycetes</taxon>
        <taxon>Chaetothyriomycetidae</taxon>
        <taxon>Chaetothyriales</taxon>
        <taxon>Herpotrichiellaceae</taxon>
        <taxon>Cladophialophora</taxon>
    </lineage>
</organism>
<keyword evidence="2" id="KW-0238">DNA-binding</keyword>
<dbReference type="Pfam" id="PF00172">
    <property type="entry name" value="Zn_clus"/>
    <property type="match status" value="1"/>
</dbReference>
<dbReference type="GO" id="GO:0003677">
    <property type="term" value="F:DNA binding"/>
    <property type="evidence" value="ECO:0007669"/>
    <property type="project" value="UniProtKB-KW"/>
</dbReference>
<dbReference type="CDD" id="cd00067">
    <property type="entry name" value="GAL4"/>
    <property type="match status" value="1"/>
</dbReference>
<evidence type="ECO:0000313" key="7">
    <source>
        <dbReference type="EMBL" id="KAJ9603589.1"/>
    </source>
</evidence>
<comment type="caution">
    <text evidence="7">The sequence shown here is derived from an EMBL/GenBank/DDBJ whole genome shotgun (WGS) entry which is preliminary data.</text>
</comment>
<dbReference type="SUPFAM" id="SSF57701">
    <property type="entry name" value="Zn2/Cys6 DNA-binding domain"/>
    <property type="match status" value="1"/>
</dbReference>
<sequence>MAPSIPSTSSMSSTPMTTGGQATEGTASAPKAKPIKLRAACNHCFSAKVRCDGNKEGCRRCCEKKLSCIYSESRVGKVVGKRRKRPIDDSIGSINSPSWFINNSVPIQSIPSPAATHTSDDVSKRHCNTPCWSPYIVGGEQGFLSFEETTESLSALDMADNRSYSMASDASFFSNNGLPTPGLSPPQFTRYLSPAQLEARPVSRQSPCPTDSARLHPQQYGTLSRSVEPGFEDQETICIKLLGHLKKHSADDMLPREVQLDLLKKSNAAVRRLLRSQTVRSDYTCHLLLSSIINHLVRMCERLCEQKWDDSQYLHEQVHFEGMPGFFDTPVPQSSGGPLEHDLANSLIQEVMVFTTIVGDCLKRRPISGFQHLGRHETFHVELEQRLRRATVSFLP</sequence>
<keyword evidence="4" id="KW-0539">Nucleus</keyword>
<dbReference type="GO" id="GO:0000981">
    <property type="term" value="F:DNA-binding transcription factor activity, RNA polymerase II-specific"/>
    <property type="evidence" value="ECO:0007669"/>
    <property type="project" value="InterPro"/>
</dbReference>
<dbReference type="Proteomes" id="UP001172673">
    <property type="component" value="Unassembled WGS sequence"/>
</dbReference>
<dbReference type="GO" id="GO:0008270">
    <property type="term" value="F:zinc ion binding"/>
    <property type="evidence" value="ECO:0007669"/>
    <property type="project" value="InterPro"/>
</dbReference>
<dbReference type="InterPro" id="IPR036864">
    <property type="entry name" value="Zn2-C6_fun-type_DNA-bd_sf"/>
</dbReference>
<evidence type="ECO:0000256" key="1">
    <source>
        <dbReference type="ARBA" id="ARBA00023015"/>
    </source>
</evidence>
<proteinExistence type="predicted"/>
<dbReference type="InterPro" id="IPR001138">
    <property type="entry name" value="Zn2Cys6_DnaBD"/>
</dbReference>
<dbReference type="Gene3D" id="4.10.240.10">
    <property type="entry name" value="Zn(2)-C6 fungal-type DNA-binding domain"/>
    <property type="match status" value="1"/>
</dbReference>
<feature type="compositionally biased region" description="Low complexity" evidence="5">
    <location>
        <begin position="1"/>
        <end position="18"/>
    </location>
</feature>
<evidence type="ECO:0000256" key="4">
    <source>
        <dbReference type="ARBA" id="ARBA00023242"/>
    </source>
</evidence>
<feature type="region of interest" description="Disordered" evidence="5">
    <location>
        <begin position="1"/>
        <end position="30"/>
    </location>
</feature>
<evidence type="ECO:0000313" key="8">
    <source>
        <dbReference type="Proteomes" id="UP001172673"/>
    </source>
</evidence>
<evidence type="ECO:0000256" key="5">
    <source>
        <dbReference type="SAM" id="MobiDB-lite"/>
    </source>
</evidence>
<dbReference type="EMBL" id="JAPDRK010000021">
    <property type="protein sequence ID" value="KAJ9603589.1"/>
    <property type="molecule type" value="Genomic_DNA"/>
</dbReference>
<keyword evidence="3" id="KW-0804">Transcription</keyword>
<feature type="domain" description="Zn(2)-C6 fungal-type" evidence="6">
    <location>
        <begin position="40"/>
        <end position="70"/>
    </location>
</feature>